<feature type="short sequence motif" description="Q motif" evidence="10">
    <location>
        <begin position="81"/>
        <end position="109"/>
    </location>
</feature>
<dbReference type="CDD" id="cd17954">
    <property type="entry name" value="DEADc_DDX47"/>
    <property type="match status" value="1"/>
</dbReference>
<dbReference type="InterPro" id="IPR014014">
    <property type="entry name" value="RNA_helicase_DEAD_Q_motif"/>
</dbReference>
<dbReference type="InterPro" id="IPR001650">
    <property type="entry name" value="Helicase_C-like"/>
</dbReference>
<dbReference type="GO" id="GO:0003724">
    <property type="term" value="F:RNA helicase activity"/>
    <property type="evidence" value="ECO:0007669"/>
    <property type="project" value="InterPro"/>
</dbReference>
<dbReference type="InterPro" id="IPR011545">
    <property type="entry name" value="DEAD/DEAH_box_helicase_dom"/>
</dbReference>
<dbReference type="PROSITE" id="PS51195">
    <property type="entry name" value="Q_MOTIF"/>
    <property type="match status" value="1"/>
</dbReference>
<evidence type="ECO:0000256" key="7">
    <source>
        <dbReference type="ARBA" id="ARBA00022884"/>
    </source>
</evidence>
<feature type="compositionally biased region" description="Acidic residues" evidence="12">
    <location>
        <begin position="45"/>
        <end position="67"/>
    </location>
</feature>
<dbReference type="GO" id="GO:0005829">
    <property type="term" value="C:cytosol"/>
    <property type="evidence" value="ECO:0007669"/>
    <property type="project" value="TreeGrafter"/>
</dbReference>
<evidence type="ECO:0000259" key="13">
    <source>
        <dbReference type="PROSITE" id="PS51192"/>
    </source>
</evidence>
<evidence type="ECO:0000256" key="11">
    <source>
        <dbReference type="RuleBase" id="RU000492"/>
    </source>
</evidence>
<evidence type="ECO:0000259" key="15">
    <source>
        <dbReference type="PROSITE" id="PS51195"/>
    </source>
</evidence>
<evidence type="ECO:0000256" key="6">
    <source>
        <dbReference type="ARBA" id="ARBA00022840"/>
    </source>
</evidence>
<evidence type="ECO:0000256" key="2">
    <source>
        <dbReference type="ARBA" id="ARBA00022517"/>
    </source>
</evidence>
<proteinExistence type="inferred from homology"/>
<name>A0A8H7K3R2_BIOOC</name>
<keyword evidence="6 11" id="KW-0067">ATP-binding</keyword>
<evidence type="ECO:0000256" key="1">
    <source>
        <dbReference type="ARBA" id="ARBA00004123"/>
    </source>
</evidence>
<dbReference type="InterPro" id="IPR027417">
    <property type="entry name" value="P-loop_NTPase"/>
</dbReference>
<dbReference type="PROSITE" id="PS00039">
    <property type="entry name" value="DEAD_ATP_HELICASE"/>
    <property type="match status" value="1"/>
</dbReference>
<keyword evidence="7" id="KW-0694">RNA-binding</keyword>
<keyword evidence="5 11" id="KW-0347">Helicase</keyword>
<evidence type="ECO:0000256" key="9">
    <source>
        <dbReference type="ARBA" id="ARBA00024350"/>
    </source>
</evidence>
<keyword evidence="3 11" id="KW-0547">Nucleotide-binding</keyword>
<feature type="region of interest" description="Disordered" evidence="12">
    <location>
        <begin position="468"/>
        <end position="504"/>
    </location>
</feature>
<evidence type="ECO:0008006" key="18">
    <source>
        <dbReference type="Google" id="ProtNLM"/>
    </source>
</evidence>
<dbReference type="PROSITE" id="PS51192">
    <property type="entry name" value="HELICASE_ATP_BIND_1"/>
    <property type="match status" value="1"/>
</dbReference>
<dbReference type="CDD" id="cd18787">
    <property type="entry name" value="SF2_C_DEAD"/>
    <property type="match status" value="1"/>
</dbReference>
<comment type="subcellular location">
    <subcellularLocation>
        <location evidence="1">Nucleus</location>
    </subcellularLocation>
</comment>
<reference evidence="16" key="1">
    <citation type="submission" date="2020-10" db="EMBL/GenBank/DDBJ databases">
        <title>High-Quality Genome Resource of Clonostachys rosea strain S41 by Oxford Nanopore Long-Read Sequencing.</title>
        <authorList>
            <person name="Wang H."/>
        </authorList>
    </citation>
    <scope>NUCLEOTIDE SEQUENCE</scope>
    <source>
        <strain evidence="16">S41</strain>
    </source>
</reference>
<dbReference type="Pfam" id="PF00271">
    <property type="entry name" value="Helicase_C"/>
    <property type="match status" value="1"/>
</dbReference>
<dbReference type="PROSITE" id="PS51194">
    <property type="entry name" value="HELICASE_CTER"/>
    <property type="match status" value="1"/>
</dbReference>
<dbReference type="SMART" id="SM00490">
    <property type="entry name" value="HELICc"/>
    <property type="match status" value="1"/>
</dbReference>
<dbReference type="InterPro" id="IPR014001">
    <property type="entry name" value="Helicase_ATP-bd"/>
</dbReference>
<keyword evidence="2" id="KW-0690">Ribosome biogenesis</keyword>
<feature type="region of interest" description="Disordered" evidence="12">
    <location>
        <begin position="1"/>
        <end position="80"/>
    </location>
</feature>
<sequence>MKDAKRRKLSNGARDSKKHHQSTEVRDIEKPSLKAPPPPKPPANEESEVQEDEAEEEDDEEGEEESATVDAPSVEEDAPKKTFADLGIVDALCEACEALNYKHPTAIQEKSIPIALQDRDIIGLAETGSGKTAAFALPMLQALLDKPQPLFGLVLAPTRELATQIGQAFEALGSMISLRCAVIVGGLDMMPQSIALSKKPHVIVATPGRLVDHLEKTKGFSLRTLKYLVMDEADRLLDMDFGPSIDKILKFVPRERRTFLFSATMSSRVESLQRASLRDPVRVSVSSNKYQTVSTLKQHYVFIPHARKDTYLIFLVNDFAGQSIIIFTRTVWETQRVAILLRTLGFGAIPSTASSHSLLVLGLSINSVLVPATFVATDVAARGLDIPKVDVVLNHDLPQDSKTYIHRVGRTARAGKSGVAISITTQYDLELFQRIEAALGKKLSAYPTEKEEVMAFQTRVEEAQRIARVEMRDAQDQKGNRGRTMRENRGAKRGRRDDMDQEDG</sequence>
<keyword evidence="4 11" id="KW-0378">Hydrolase</keyword>
<evidence type="ECO:0000256" key="12">
    <source>
        <dbReference type="SAM" id="MobiDB-lite"/>
    </source>
</evidence>
<dbReference type="PANTHER" id="PTHR47959">
    <property type="entry name" value="ATP-DEPENDENT RNA HELICASE RHLE-RELATED"/>
    <property type="match status" value="1"/>
</dbReference>
<dbReference type="InterPro" id="IPR044765">
    <property type="entry name" value="DDX47/Rrp3_DEADc"/>
</dbReference>
<evidence type="ECO:0000256" key="5">
    <source>
        <dbReference type="ARBA" id="ARBA00022806"/>
    </source>
</evidence>
<evidence type="ECO:0000313" key="17">
    <source>
        <dbReference type="Proteomes" id="UP000616885"/>
    </source>
</evidence>
<evidence type="ECO:0000256" key="8">
    <source>
        <dbReference type="ARBA" id="ARBA00023242"/>
    </source>
</evidence>
<keyword evidence="8" id="KW-0539">Nucleus</keyword>
<evidence type="ECO:0000256" key="4">
    <source>
        <dbReference type="ARBA" id="ARBA00022801"/>
    </source>
</evidence>
<dbReference type="GO" id="GO:0016787">
    <property type="term" value="F:hydrolase activity"/>
    <property type="evidence" value="ECO:0007669"/>
    <property type="project" value="UniProtKB-KW"/>
</dbReference>
<evidence type="ECO:0000256" key="3">
    <source>
        <dbReference type="ARBA" id="ARBA00022741"/>
    </source>
</evidence>
<dbReference type="GO" id="GO:0010467">
    <property type="term" value="P:gene expression"/>
    <property type="evidence" value="ECO:0007669"/>
    <property type="project" value="UniProtKB-ARBA"/>
</dbReference>
<organism evidence="16 17">
    <name type="scientific">Bionectria ochroleuca</name>
    <name type="common">Gliocladium roseum</name>
    <dbReference type="NCBI Taxonomy" id="29856"/>
    <lineage>
        <taxon>Eukaryota</taxon>
        <taxon>Fungi</taxon>
        <taxon>Dikarya</taxon>
        <taxon>Ascomycota</taxon>
        <taxon>Pezizomycotina</taxon>
        <taxon>Sordariomycetes</taxon>
        <taxon>Hypocreomycetidae</taxon>
        <taxon>Hypocreales</taxon>
        <taxon>Bionectriaceae</taxon>
        <taxon>Clonostachys</taxon>
    </lineage>
</organism>
<protein>
    <recommendedName>
        <fullName evidence="18">ATP-dependent rRNA helicase RRP3</fullName>
    </recommendedName>
</protein>
<dbReference type="AlphaFoldDB" id="A0A8H7K3R2"/>
<dbReference type="GO" id="GO:0005634">
    <property type="term" value="C:nucleus"/>
    <property type="evidence" value="ECO:0007669"/>
    <property type="project" value="UniProtKB-SubCell"/>
</dbReference>
<evidence type="ECO:0000256" key="10">
    <source>
        <dbReference type="PROSITE-ProRule" id="PRU00552"/>
    </source>
</evidence>
<dbReference type="SUPFAM" id="SSF52540">
    <property type="entry name" value="P-loop containing nucleoside triphosphate hydrolases"/>
    <property type="match status" value="2"/>
</dbReference>
<comment type="caution">
    <text evidence="16">The sequence shown here is derived from an EMBL/GenBank/DDBJ whole genome shotgun (WGS) entry which is preliminary data.</text>
</comment>
<gene>
    <name evidence="16" type="ORF">IM811_005115</name>
</gene>
<dbReference type="InterPro" id="IPR000629">
    <property type="entry name" value="RNA-helicase_DEAD-box_CS"/>
</dbReference>
<evidence type="ECO:0000259" key="14">
    <source>
        <dbReference type="PROSITE" id="PS51194"/>
    </source>
</evidence>
<feature type="compositionally biased region" description="Basic and acidic residues" evidence="12">
    <location>
        <begin position="21"/>
        <end position="32"/>
    </location>
</feature>
<dbReference type="EMBL" id="JADCTT010000014">
    <property type="protein sequence ID" value="KAF9744334.1"/>
    <property type="molecule type" value="Genomic_DNA"/>
</dbReference>
<feature type="compositionally biased region" description="Basic and acidic residues" evidence="12">
    <location>
        <begin position="468"/>
        <end position="498"/>
    </location>
</feature>
<dbReference type="GO" id="GO:0003723">
    <property type="term" value="F:RNA binding"/>
    <property type="evidence" value="ECO:0007669"/>
    <property type="project" value="UniProtKB-KW"/>
</dbReference>
<feature type="domain" description="DEAD-box RNA helicase Q" evidence="15">
    <location>
        <begin position="81"/>
        <end position="109"/>
    </location>
</feature>
<dbReference type="GO" id="GO:0005524">
    <property type="term" value="F:ATP binding"/>
    <property type="evidence" value="ECO:0007669"/>
    <property type="project" value="UniProtKB-KW"/>
</dbReference>
<dbReference type="GO" id="GO:0042254">
    <property type="term" value="P:ribosome biogenesis"/>
    <property type="evidence" value="ECO:0007669"/>
    <property type="project" value="UniProtKB-KW"/>
</dbReference>
<accession>A0A8H7K3R2</accession>
<feature type="domain" description="Helicase ATP-binding" evidence="13">
    <location>
        <begin position="112"/>
        <end position="283"/>
    </location>
</feature>
<dbReference type="PANTHER" id="PTHR47959:SF20">
    <property type="entry name" value="RNA HELICASE"/>
    <property type="match status" value="1"/>
</dbReference>
<feature type="domain" description="Helicase C-terminal" evidence="14">
    <location>
        <begin position="307"/>
        <end position="454"/>
    </location>
</feature>
<comment type="similarity">
    <text evidence="9">Belongs to the DEAD box helicase family. DDX47/RRP3 subfamily.</text>
</comment>
<dbReference type="Proteomes" id="UP000616885">
    <property type="component" value="Unassembled WGS sequence"/>
</dbReference>
<dbReference type="SMART" id="SM00487">
    <property type="entry name" value="DEXDc"/>
    <property type="match status" value="1"/>
</dbReference>
<dbReference type="Gene3D" id="3.40.50.300">
    <property type="entry name" value="P-loop containing nucleotide triphosphate hydrolases"/>
    <property type="match status" value="2"/>
</dbReference>
<dbReference type="Pfam" id="PF00270">
    <property type="entry name" value="DEAD"/>
    <property type="match status" value="1"/>
</dbReference>
<dbReference type="InterPro" id="IPR050079">
    <property type="entry name" value="DEAD_box_RNA_helicase"/>
</dbReference>
<evidence type="ECO:0000313" key="16">
    <source>
        <dbReference type="EMBL" id="KAF9744334.1"/>
    </source>
</evidence>